<sequence length="39" mass="4408">MCDLAKAFAALQKPHGDRMREQARPSRPLPPSPMGMCRR</sequence>
<dbReference type="KEGG" id="xor:XOC_0650"/>
<dbReference type="EMBL" id="CP003057">
    <property type="protein sequence ID" value="AEQ94859.1"/>
    <property type="molecule type" value="Genomic_DNA"/>
</dbReference>
<evidence type="ECO:0000313" key="2">
    <source>
        <dbReference type="EMBL" id="AEQ94859.1"/>
    </source>
</evidence>
<dbReference type="HOGENOM" id="CLU_3319326_0_0_6"/>
<accession>G7TBH9</accession>
<feature type="region of interest" description="Disordered" evidence="1">
    <location>
        <begin position="10"/>
        <end position="39"/>
    </location>
</feature>
<gene>
    <name evidence="2" type="ORF">XOC_0650</name>
</gene>
<proteinExistence type="predicted"/>
<evidence type="ECO:0000313" key="3">
    <source>
        <dbReference type="Proteomes" id="UP000008851"/>
    </source>
</evidence>
<evidence type="ECO:0000256" key="1">
    <source>
        <dbReference type="SAM" id="MobiDB-lite"/>
    </source>
</evidence>
<dbReference type="Proteomes" id="UP000008851">
    <property type="component" value="Chromosome"/>
</dbReference>
<dbReference type="AlphaFoldDB" id="G7TBH9"/>
<protein>
    <submittedName>
        <fullName evidence="2">Uncharacterized protein</fullName>
    </submittedName>
</protein>
<name>G7TBH9_XANOB</name>
<feature type="compositionally biased region" description="Basic and acidic residues" evidence="1">
    <location>
        <begin position="14"/>
        <end position="24"/>
    </location>
</feature>
<reference evidence="2 3" key="1">
    <citation type="journal article" date="2011" name="J. Bacteriol.">
        <title>Two new complete genome sequences offer insight into host and tissue specificity of plant pathogenic Xanthomonas spp.</title>
        <authorList>
            <person name="Bogdanove A.J."/>
            <person name="Koebnik R."/>
            <person name="Lu H."/>
            <person name="Furutani A."/>
            <person name="Angiuoli S.V."/>
            <person name="Patil P.B."/>
            <person name="Van Sluys M.A."/>
            <person name="Ryan R.P."/>
            <person name="Meyer D.F."/>
            <person name="Han S.W."/>
            <person name="Aparna G."/>
            <person name="Rajaram M."/>
            <person name="Delcher A.L."/>
            <person name="Phillippy A.M."/>
            <person name="Puiu D."/>
            <person name="Schatz M.C."/>
            <person name="Shumway M."/>
            <person name="Sommer D.D."/>
            <person name="Trapnell C."/>
            <person name="Benahmed F."/>
            <person name="Dimitrov G."/>
            <person name="Madupu R."/>
            <person name="Radune D."/>
            <person name="Sullivan S."/>
            <person name="Jha G."/>
            <person name="Ishihara H."/>
            <person name="Lee S.W."/>
            <person name="Pandey A."/>
            <person name="Sharma V."/>
            <person name="Sriariyanun M."/>
            <person name="Szurek B."/>
            <person name="Vera-Cruz C.M."/>
            <person name="Dorman K.S."/>
            <person name="Ronald P.C."/>
            <person name="Verdier V."/>
            <person name="Dow J.M."/>
            <person name="Sonti R.V."/>
            <person name="Tsuge S."/>
            <person name="Brendel V.P."/>
            <person name="Rabinowicz P.D."/>
            <person name="Leach J.E."/>
            <person name="White F.F."/>
            <person name="Salzberg S.L."/>
        </authorList>
    </citation>
    <scope>NUCLEOTIDE SEQUENCE [LARGE SCALE GENOMIC DNA]</scope>
    <source>
        <strain evidence="2 3">BLS256</strain>
    </source>
</reference>
<organism evidence="2 3">
    <name type="scientific">Xanthomonas oryzae pv. oryzicola (strain BLS256)</name>
    <dbReference type="NCBI Taxonomy" id="383407"/>
    <lineage>
        <taxon>Bacteria</taxon>
        <taxon>Pseudomonadati</taxon>
        <taxon>Pseudomonadota</taxon>
        <taxon>Gammaproteobacteria</taxon>
        <taxon>Lysobacterales</taxon>
        <taxon>Lysobacteraceae</taxon>
        <taxon>Xanthomonas</taxon>
    </lineage>
</organism>